<dbReference type="Gene3D" id="3.40.250.10">
    <property type="entry name" value="Rhodanese-like domain"/>
    <property type="match status" value="1"/>
</dbReference>
<organism evidence="4 5">
    <name type="scientific">Hordeum vulgare subsp. vulgare</name>
    <name type="common">Domesticated barley</name>
    <dbReference type="NCBI Taxonomy" id="112509"/>
    <lineage>
        <taxon>Eukaryota</taxon>
        <taxon>Viridiplantae</taxon>
        <taxon>Streptophyta</taxon>
        <taxon>Embryophyta</taxon>
        <taxon>Tracheophyta</taxon>
        <taxon>Spermatophyta</taxon>
        <taxon>Magnoliopsida</taxon>
        <taxon>Liliopsida</taxon>
        <taxon>Poales</taxon>
        <taxon>Poaceae</taxon>
        <taxon>BOP clade</taxon>
        <taxon>Pooideae</taxon>
        <taxon>Triticodae</taxon>
        <taxon>Triticeae</taxon>
        <taxon>Hordeinae</taxon>
        <taxon>Hordeum</taxon>
    </lineage>
</organism>
<evidence type="ECO:0000313" key="4">
    <source>
        <dbReference type="EnsemblPlants" id="HORVU.MOREX.r3.3HG0321650.1"/>
    </source>
</evidence>
<dbReference type="InterPro" id="IPR001763">
    <property type="entry name" value="Rhodanese-like_dom"/>
</dbReference>
<evidence type="ECO:0000313" key="5">
    <source>
        <dbReference type="Proteomes" id="UP000011116"/>
    </source>
</evidence>
<dbReference type="InterPro" id="IPR036873">
    <property type="entry name" value="Rhodanese-like_dom_sf"/>
</dbReference>
<keyword evidence="2" id="KW-0677">Repeat</keyword>
<dbReference type="AlphaFoldDB" id="A0A8I6Y2I1"/>
<dbReference type="PANTHER" id="PTHR11364">
    <property type="entry name" value="THIOSULFATE SULFERTANSFERASE"/>
    <property type="match status" value="1"/>
</dbReference>
<dbReference type="SMR" id="A0A8I6Y2I1"/>
<evidence type="ECO:0000256" key="1">
    <source>
        <dbReference type="ARBA" id="ARBA00022679"/>
    </source>
</evidence>
<dbReference type="Proteomes" id="UP000011116">
    <property type="component" value="Chromosome 3H"/>
</dbReference>
<evidence type="ECO:0000256" key="2">
    <source>
        <dbReference type="ARBA" id="ARBA00022737"/>
    </source>
</evidence>
<keyword evidence="1" id="KW-0808">Transferase</keyword>
<reference evidence="5" key="1">
    <citation type="journal article" date="2012" name="Nature">
        <title>A physical, genetic and functional sequence assembly of the barley genome.</title>
        <authorList>
            <consortium name="The International Barley Genome Sequencing Consortium"/>
            <person name="Mayer K.F."/>
            <person name="Waugh R."/>
            <person name="Brown J.W."/>
            <person name="Schulman A."/>
            <person name="Langridge P."/>
            <person name="Platzer M."/>
            <person name="Fincher G.B."/>
            <person name="Muehlbauer G.J."/>
            <person name="Sato K."/>
            <person name="Close T.J."/>
            <person name="Wise R.P."/>
            <person name="Stein N."/>
        </authorList>
    </citation>
    <scope>NUCLEOTIDE SEQUENCE [LARGE SCALE GENOMIC DNA]</scope>
    <source>
        <strain evidence="5">cv. Morex</strain>
    </source>
</reference>
<reference evidence="4" key="3">
    <citation type="submission" date="2022-01" db="UniProtKB">
        <authorList>
            <consortium name="EnsemblPlants"/>
        </authorList>
    </citation>
    <scope>IDENTIFICATION</scope>
    <source>
        <strain evidence="4">subsp. vulgare</strain>
    </source>
</reference>
<dbReference type="SUPFAM" id="SSF52821">
    <property type="entry name" value="Rhodanese/Cell cycle control phosphatase"/>
    <property type="match status" value="1"/>
</dbReference>
<dbReference type="EnsemblPlants" id="HORVU.MOREX.r3.3HG0321650.1">
    <property type="protein sequence ID" value="HORVU.MOREX.r3.3HG0321650.1"/>
    <property type="gene ID" value="HORVU.MOREX.r3.3HG0321650"/>
</dbReference>
<evidence type="ECO:0000259" key="3">
    <source>
        <dbReference type="PROSITE" id="PS50206"/>
    </source>
</evidence>
<dbReference type="GO" id="GO:0016783">
    <property type="term" value="F:sulfurtransferase activity"/>
    <property type="evidence" value="ECO:0007669"/>
    <property type="project" value="InterPro"/>
</dbReference>
<sequence>MARIPGFFMDHVCCKLFTPFVPMFLAAKMFRYAQVAHIPGALYVDIDGISDRTTHLPPMLPLEEAFAAAVSALGISNHDKVIVYDGKGFYSAPRVWW</sequence>
<reference evidence="4" key="2">
    <citation type="submission" date="2020-10" db="EMBL/GenBank/DDBJ databases">
        <authorList>
            <person name="Scholz U."/>
            <person name="Mascher M."/>
            <person name="Fiebig A."/>
        </authorList>
    </citation>
    <scope>NUCLEOTIDE SEQUENCE [LARGE SCALE GENOMIC DNA]</scope>
    <source>
        <strain evidence="4">cv. Morex</strain>
    </source>
</reference>
<feature type="domain" description="Rhodanese" evidence="3">
    <location>
        <begin position="34"/>
        <end position="97"/>
    </location>
</feature>
<protein>
    <recommendedName>
        <fullName evidence="3">Rhodanese domain-containing protein</fullName>
    </recommendedName>
</protein>
<dbReference type="PANTHER" id="PTHR11364:SF32">
    <property type="entry name" value="SULFURTRANSFERASE"/>
    <property type="match status" value="1"/>
</dbReference>
<keyword evidence="5" id="KW-1185">Reference proteome</keyword>
<accession>A0A8I6Y2I1</accession>
<proteinExistence type="predicted"/>
<name>A0A8I6Y2I1_HORVV</name>
<dbReference type="PROSITE" id="PS50206">
    <property type="entry name" value="RHODANESE_3"/>
    <property type="match status" value="1"/>
</dbReference>
<dbReference type="Gramene" id="HORVU.MOREX.r2.3HG0268470.1">
    <property type="protein sequence ID" value="HORVU.MOREX.r2.3HG0268470.1"/>
    <property type="gene ID" value="HORVU.MOREX.r2.3HG0268470"/>
</dbReference>
<dbReference type="Gramene" id="HORVU.MOREX.r3.3HG0321650.1">
    <property type="protein sequence ID" value="HORVU.MOREX.r3.3HG0321650.1"/>
    <property type="gene ID" value="HORVU.MOREX.r3.3HG0321650"/>
</dbReference>
<dbReference type="InterPro" id="IPR045078">
    <property type="entry name" value="TST/MPST-like"/>
</dbReference>